<dbReference type="AlphaFoldDB" id="A0A915I456"/>
<feature type="region of interest" description="Disordered" evidence="1">
    <location>
        <begin position="423"/>
        <end position="463"/>
    </location>
</feature>
<feature type="transmembrane region" description="Helical" evidence="2">
    <location>
        <begin position="18"/>
        <end position="37"/>
    </location>
</feature>
<keyword evidence="2" id="KW-0472">Membrane</keyword>
<evidence type="ECO:0000313" key="4">
    <source>
        <dbReference type="WBParaSite" id="nRc.2.0.1.t08917-RA"/>
    </source>
</evidence>
<reference evidence="4" key="1">
    <citation type="submission" date="2022-11" db="UniProtKB">
        <authorList>
            <consortium name="WormBaseParasite"/>
        </authorList>
    </citation>
    <scope>IDENTIFICATION</scope>
</reference>
<accession>A0A915I456</accession>
<keyword evidence="3" id="KW-1185">Reference proteome</keyword>
<keyword evidence="2" id="KW-1133">Transmembrane helix</keyword>
<organism evidence="3 4">
    <name type="scientific">Romanomermis culicivorax</name>
    <name type="common">Nematode worm</name>
    <dbReference type="NCBI Taxonomy" id="13658"/>
    <lineage>
        <taxon>Eukaryota</taxon>
        <taxon>Metazoa</taxon>
        <taxon>Ecdysozoa</taxon>
        <taxon>Nematoda</taxon>
        <taxon>Enoplea</taxon>
        <taxon>Dorylaimia</taxon>
        <taxon>Mermithida</taxon>
        <taxon>Mermithoidea</taxon>
        <taxon>Mermithidae</taxon>
        <taxon>Romanomermis</taxon>
    </lineage>
</organism>
<keyword evidence="2" id="KW-0812">Transmembrane</keyword>
<dbReference type="WBParaSite" id="nRc.2.0.1.t08917-RA">
    <property type="protein sequence ID" value="nRc.2.0.1.t08917-RA"/>
    <property type="gene ID" value="nRc.2.0.1.g08917"/>
</dbReference>
<dbReference type="Proteomes" id="UP000887565">
    <property type="component" value="Unplaced"/>
</dbReference>
<name>A0A915I456_ROMCU</name>
<evidence type="ECO:0000313" key="3">
    <source>
        <dbReference type="Proteomes" id="UP000887565"/>
    </source>
</evidence>
<sequence>MAAAVASIRCRAVVSRRIMAVAFVSAISIIMVAMWILRVVVAVKRDITGADGCWLQQPTKTMPLTAVLASPCFSTKFTYIYDLLAKHAQTLNNVTHTAFYTCMWYRADSNPRTWLTNWMNHILEREPAFDHVPGTYVCNHFALRPIIFEEDFHMEAAVKEIEMDEMDYTSNPDSRIHFYSHLLGNIDFQNWFSFPAPIYAYPLPTTASVHALIAKELLDHPMLLATLELSYDELLKTPIFVLNILKLPVTVPTSAPTKPPAGADLMVLAASINDFLKLTLDNIWWLAPVPVEELMPIQPIDMDTKVNTATSDQTLTNIEEETTADNITAMDIAPPTPALDPSLYFARSPELPGPPMITTVAAARAPIATQSAPQRMARQLLPMVPMDIQPLQPRSTSTPNLDHYGQWIGKPAWYKHLVKQKTQQQEEVESHKAHKTRMMDELHAQRRLPPSTSCTEHGKTLSQ</sequence>
<evidence type="ECO:0000256" key="2">
    <source>
        <dbReference type="SAM" id="Phobius"/>
    </source>
</evidence>
<protein>
    <submittedName>
        <fullName evidence="4">Uncharacterized protein</fullName>
    </submittedName>
</protein>
<evidence type="ECO:0000256" key="1">
    <source>
        <dbReference type="SAM" id="MobiDB-lite"/>
    </source>
</evidence>
<proteinExistence type="predicted"/>